<feature type="active site" evidence="11">
    <location>
        <position position="175"/>
    </location>
</feature>
<dbReference type="GO" id="GO:0009037">
    <property type="term" value="F:tyrosine-based site-specific recombinase activity"/>
    <property type="evidence" value="ECO:0007669"/>
    <property type="project" value="UniProtKB-UniRule"/>
</dbReference>
<evidence type="ECO:0000256" key="5">
    <source>
        <dbReference type="ARBA" id="ARBA00022618"/>
    </source>
</evidence>
<evidence type="ECO:0000313" key="14">
    <source>
        <dbReference type="EMBL" id="RAU18789.1"/>
    </source>
</evidence>
<comment type="similarity">
    <text evidence="2 11">Belongs to the 'phage' integrase family. XerC subfamily.</text>
</comment>
<organism evidence="14 15">
    <name type="scientific">Nitrincola tibetensis</name>
    <dbReference type="NCBI Taxonomy" id="2219697"/>
    <lineage>
        <taxon>Bacteria</taxon>
        <taxon>Pseudomonadati</taxon>
        <taxon>Pseudomonadota</taxon>
        <taxon>Gammaproteobacteria</taxon>
        <taxon>Oceanospirillales</taxon>
        <taxon>Oceanospirillaceae</taxon>
        <taxon>Nitrincola</taxon>
    </lineage>
</organism>
<evidence type="ECO:0000256" key="2">
    <source>
        <dbReference type="ARBA" id="ARBA00006657"/>
    </source>
</evidence>
<evidence type="ECO:0000256" key="9">
    <source>
        <dbReference type="ARBA" id="ARBA00023172"/>
    </source>
</evidence>
<dbReference type="Gene3D" id="1.10.443.10">
    <property type="entry name" value="Intergrase catalytic core"/>
    <property type="match status" value="1"/>
</dbReference>
<protein>
    <recommendedName>
        <fullName evidence="3 11">Tyrosine recombinase XerC</fullName>
    </recommendedName>
</protein>
<evidence type="ECO:0000256" key="7">
    <source>
        <dbReference type="ARBA" id="ARBA00022908"/>
    </source>
</evidence>
<keyword evidence="8 11" id="KW-0238">DNA-binding</keyword>
<dbReference type="Proteomes" id="UP000250744">
    <property type="component" value="Unassembled WGS sequence"/>
</dbReference>
<dbReference type="RefSeq" id="WP_112158043.1">
    <property type="nucleotide sequence ID" value="NZ_QKRX01000003.1"/>
</dbReference>
<dbReference type="InterPro" id="IPR004107">
    <property type="entry name" value="Integrase_SAM-like_N"/>
</dbReference>
<feature type="active site" description="O-(3'-phospho-DNA)-tyrosine intermediate" evidence="11">
    <location>
        <position position="279"/>
    </location>
</feature>
<dbReference type="Pfam" id="PF02899">
    <property type="entry name" value="Phage_int_SAM_1"/>
    <property type="match status" value="1"/>
</dbReference>
<name>A0A364NNW4_9GAMM</name>
<dbReference type="InterPro" id="IPR010998">
    <property type="entry name" value="Integrase_recombinase_N"/>
</dbReference>
<comment type="caution">
    <text evidence="14">The sequence shown here is derived from an EMBL/GenBank/DDBJ whole genome shotgun (WGS) entry which is preliminary data.</text>
</comment>
<comment type="function">
    <text evidence="11">Site-specific tyrosine recombinase, which acts by catalyzing the cutting and rejoining of the recombining DNA molecules. The XerC-XerD complex is essential to convert dimers of the bacterial chromosome into monomers to permit their segregation at cell division. It also contributes to the segregational stability of plasmids.</text>
</comment>
<dbReference type="GO" id="GO:0005737">
    <property type="term" value="C:cytoplasm"/>
    <property type="evidence" value="ECO:0007669"/>
    <property type="project" value="UniProtKB-SubCell"/>
</dbReference>
<dbReference type="Gene3D" id="1.10.150.130">
    <property type="match status" value="1"/>
</dbReference>
<keyword evidence="5 11" id="KW-0132">Cell division</keyword>
<keyword evidence="15" id="KW-1185">Reference proteome</keyword>
<dbReference type="EMBL" id="QKRX01000003">
    <property type="protein sequence ID" value="RAU18789.1"/>
    <property type="molecule type" value="Genomic_DNA"/>
</dbReference>
<dbReference type="InterPro" id="IPR050090">
    <property type="entry name" value="Tyrosine_recombinase_XerCD"/>
</dbReference>
<keyword evidence="10 11" id="KW-0131">Cell cycle</keyword>
<feature type="active site" evidence="11">
    <location>
        <position position="247"/>
    </location>
</feature>
<keyword evidence="6 11" id="KW-0159">Chromosome partition</keyword>
<dbReference type="AlphaFoldDB" id="A0A364NNW4"/>
<keyword evidence="4 11" id="KW-0963">Cytoplasm</keyword>
<evidence type="ECO:0000256" key="11">
    <source>
        <dbReference type="HAMAP-Rule" id="MF_01808"/>
    </source>
</evidence>
<dbReference type="GO" id="GO:0006313">
    <property type="term" value="P:DNA transposition"/>
    <property type="evidence" value="ECO:0007669"/>
    <property type="project" value="UniProtKB-UniRule"/>
</dbReference>
<dbReference type="NCBIfam" id="NF001399">
    <property type="entry name" value="PRK00283.1"/>
    <property type="match status" value="1"/>
</dbReference>
<dbReference type="GO" id="GO:0003677">
    <property type="term" value="F:DNA binding"/>
    <property type="evidence" value="ECO:0007669"/>
    <property type="project" value="UniProtKB-UniRule"/>
</dbReference>
<feature type="domain" description="Tyr recombinase" evidence="12">
    <location>
        <begin position="112"/>
        <end position="292"/>
    </location>
</feature>
<reference evidence="14 15" key="1">
    <citation type="submission" date="2018-06" db="EMBL/GenBank/DDBJ databases">
        <title>Nitrincola tibetense sp. nov., isolated from Lake XuguoCo on Tibetan Plateau.</title>
        <authorList>
            <person name="Xing P."/>
        </authorList>
    </citation>
    <scope>NUCLEOTIDE SEQUENCE [LARGE SCALE GENOMIC DNA]</scope>
    <source>
        <strain evidence="15">xg18</strain>
    </source>
</reference>
<evidence type="ECO:0000259" key="12">
    <source>
        <dbReference type="PROSITE" id="PS51898"/>
    </source>
</evidence>
<keyword evidence="7 11" id="KW-0229">DNA integration</keyword>
<feature type="active site" evidence="11">
    <location>
        <position position="270"/>
    </location>
</feature>
<dbReference type="InterPro" id="IPR044068">
    <property type="entry name" value="CB"/>
</dbReference>
<comment type="subunit">
    <text evidence="11">Forms a cyclic heterotetrameric complex composed of two molecules of XerC and two molecules of XerD.</text>
</comment>
<feature type="domain" description="Core-binding (CB)" evidence="13">
    <location>
        <begin position="5"/>
        <end position="91"/>
    </location>
</feature>
<dbReference type="CDD" id="cd00798">
    <property type="entry name" value="INT_XerDC_C"/>
    <property type="match status" value="1"/>
</dbReference>
<dbReference type="PANTHER" id="PTHR30349">
    <property type="entry name" value="PHAGE INTEGRASE-RELATED"/>
    <property type="match status" value="1"/>
</dbReference>
<evidence type="ECO:0000256" key="10">
    <source>
        <dbReference type="ARBA" id="ARBA00023306"/>
    </source>
</evidence>
<dbReference type="Pfam" id="PF00589">
    <property type="entry name" value="Phage_integrase"/>
    <property type="match status" value="1"/>
</dbReference>
<dbReference type="PROSITE" id="PS51898">
    <property type="entry name" value="TYR_RECOMBINASE"/>
    <property type="match status" value="1"/>
</dbReference>
<evidence type="ECO:0000256" key="8">
    <source>
        <dbReference type="ARBA" id="ARBA00023125"/>
    </source>
</evidence>
<proteinExistence type="inferred from homology"/>
<feature type="active site" evidence="11">
    <location>
        <position position="151"/>
    </location>
</feature>
<evidence type="ECO:0000256" key="4">
    <source>
        <dbReference type="ARBA" id="ARBA00022490"/>
    </source>
</evidence>
<dbReference type="PROSITE" id="PS51900">
    <property type="entry name" value="CB"/>
    <property type="match status" value="1"/>
</dbReference>
<dbReference type="GO" id="GO:0007059">
    <property type="term" value="P:chromosome segregation"/>
    <property type="evidence" value="ECO:0007669"/>
    <property type="project" value="UniProtKB-UniRule"/>
</dbReference>
<evidence type="ECO:0000256" key="6">
    <source>
        <dbReference type="ARBA" id="ARBA00022829"/>
    </source>
</evidence>
<dbReference type="InterPro" id="IPR013762">
    <property type="entry name" value="Integrase-like_cat_sf"/>
</dbReference>
<accession>A0A364NNW4</accession>
<dbReference type="HAMAP" id="MF_01808">
    <property type="entry name" value="Recomb_XerC_XerD"/>
    <property type="match status" value="1"/>
</dbReference>
<dbReference type="SUPFAM" id="SSF56349">
    <property type="entry name" value="DNA breaking-rejoining enzymes"/>
    <property type="match status" value="1"/>
</dbReference>
<evidence type="ECO:0000256" key="3">
    <source>
        <dbReference type="ARBA" id="ARBA00015804"/>
    </source>
</evidence>
<dbReference type="InterPro" id="IPR011931">
    <property type="entry name" value="Recomb_XerC"/>
</dbReference>
<sequence length="304" mass="35001">MSDSSTDALWQLAFKRYLETEKHYSVHTVKHYLRDLSKVYEQLELEQLSGWASLTEKQLRNIISVLHGQGVSGRSLHRLLSALRSFYRFLVRENWVSHNPALAIQAPKSSKRLPKTFDPDQLNELLKRPDDEPLTLRDFAMMELLYSSGLRVSELVQLNQQDVDLADASVRVLGKGQKTRVLPIGRLAVQALTDWLKIKPLWAKSQEDAIFVSQSGRRLSTRSVELRLAHWGRIKGTQGQVYPHRLRHSFASHILESSHDLRAVQELLGHSDISTTQIYTHLDFQHLMSVYEQAHPRARRKADD</sequence>
<evidence type="ECO:0000259" key="13">
    <source>
        <dbReference type="PROSITE" id="PS51900"/>
    </source>
</evidence>
<dbReference type="GO" id="GO:0051301">
    <property type="term" value="P:cell division"/>
    <property type="evidence" value="ECO:0007669"/>
    <property type="project" value="UniProtKB-UniRule"/>
</dbReference>
<dbReference type="InterPro" id="IPR002104">
    <property type="entry name" value="Integrase_catalytic"/>
</dbReference>
<dbReference type="InterPro" id="IPR011010">
    <property type="entry name" value="DNA_brk_join_enz"/>
</dbReference>
<comment type="subcellular location">
    <subcellularLocation>
        <location evidence="1 11">Cytoplasm</location>
    </subcellularLocation>
</comment>
<keyword evidence="9 11" id="KW-0233">DNA recombination</keyword>
<feature type="active site" evidence="11">
    <location>
        <position position="244"/>
    </location>
</feature>
<evidence type="ECO:0000256" key="1">
    <source>
        <dbReference type="ARBA" id="ARBA00004496"/>
    </source>
</evidence>
<dbReference type="PANTHER" id="PTHR30349:SF81">
    <property type="entry name" value="TYROSINE RECOMBINASE XERC"/>
    <property type="match status" value="1"/>
</dbReference>
<dbReference type="NCBIfam" id="TIGR02224">
    <property type="entry name" value="recomb_XerC"/>
    <property type="match status" value="1"/>
</dbReference>
<gene>
    <name evidence="11 14" type="primary">xerC</name>
    <name evidence="14" type="ORF">DN062_04710</name>
</gene>
<evidence type="ECO:0000313" key="15">
    <source>
        <dbReference type="Proteomes" id="UP000250744"/>
    </source>
</evidence>
<dbReference type="InterPro" id="IPR023009">
    <property type="entry name" value="Tyrosine_recombinase_XerC/XerD"/>
</dbReference>